<dbReference type="InterPro" id="IPR023917">
    <property type="entry name" value="Bifunctiontional_GlmU_bac-type"/>
</dbReference>
<evidence type="ECO:0000256" key="1">
    <source>
        <dbReference type="ARBA" id="ARBA00022679"/>
    </source>
</evidence>
<comment type="caution">
    <text evidence="3">The sequence shown here is derived from an EMBL/GenBank/DDBJ whole genome shotgun (WGS) entry which is preliminary data.</text>
</comment>
<evidence type="ECO:0000313" key="4">
    <source>
        <dbReference type="Proteomes" id="UP000237662"/>
    </source>
</evidence>
<protein>
    <submittedName>
        <fullName evidence="3">UDP-N-acetylglucosamine diphosphorylase/glucosamine-1-phosphate N-acetyltransferase</fullName>
    </submittedName>
</protein>
<keyword evidence="1 3" id="KW-0808">Transferase</keyword>
<dbReference type="PANTHER" id="PTHR43584">
    <property type="entry name" value="NUCLEOTIDYL TRANSFERASE"/>
    <property type="match status" value="1"/>
</dbReference>
<dbReference type="GO" id="GO:0016779">
    <property type="term" value="F:nucleotidyltransferase activity"/>
    <property type="evidence" value="ECO:0007669"/>
    <property type="project" value="UniProtKB-ARBA"/>
</dbReference>
<dbReference type="Gene3D" id="2.160.10.10">
    <property type="entry name" value="Hexapeptide repeat proteins"/>
    <property type="match status" value="1"/>
</dbReference>
<dbReference type="Pfam" id="PF13562">
    <property type="entry name" value="NTP_transf_4"/>
    <property type="match status" value="1"/>
</dbReference>
<name>A0A2S6I0J4_9BACT</name>
<dbReference type="NCBIfam" id="TIGR03991">
    <property type="entry name" value="alt_bact_glmU"/>
    <property type="match status" value="1"/>
</dbReference>
<reference evidence="3 4" key="1">
    <citation type="submission" date="2018-02" db="EMBL/GenBank/DDBJ databases">
        <title>Genomic Encyclopedia of Archaeal and Bacterial Type Strains, Phase II (KMG-II): from individual species to whole genera.</title>
        <authorList>
            <person name="Goeker M."/>
        </authorList>
    </citation>
    <scope>NUCLEOTIDE SEQUENCE [LARGE SCALE GENOMIC DNA]</scope>
    <source>
        <strain evidence="3 4">DSM 29526</strain>
    </source>
</reference>
<keyword evidence="4" id="KW-1185">Reference proteome</keyword>
<gene>
    <name evidence="3" type="ORF">CLV84_4151</name>
</gene>
<dbReference type="AlphaFoldDB" id="A0A2S6I0J4"/>
<dbReference type="EMBL" id="PTJC01000008">
    <property type="protein sequence ID" value="PPK84381.1"/>
    <property type="molecule type" value="Genomic_DNA"/>
</dbReference>
<dbReference type="SUPFAM" id="SSF51161">
    <property type="entry name" value="Trimeric LpxA-like enzymes"/>
    <property type="match status" value="1"/>
</dbReference>
<proteinExistence type="predicted"/>
<sequence length="397" mass="43114">MPLLLFDSANRVDLLPLTYARPVADLRLGILTLGEKWARRLDMPASYLSAPYLRRLFPPNFGEDNLLIEGSLVPDVSNVSWIEGIPENTAWLRGGALLVARLNEERARAYATDRTLDGVNVQDAPHLPYRFVSRPADLFLQNGEAIVSDFELITGGRTSEALSASNTLIGPPENLFLEANVTLEACILNVESGPIYIGKDATVLEGCLLRGPISIGQEAVVKMGARIYGGTTVGPDCKVGGEISNVVFQGNSNKGHDGYLGNAVVGEWCNLGADTNASNLKNDYGEVKVWSYAENRMVGSGLQFHGLIMGDHSKTGINTMLNTGTVVGFSANVFGAGFPPSFIPSFSWGGGEGLQPYRVEKAMATAERMMERRKHPFTPLHRELFLAIFESSASYRE</sequence>
<organism evidence="3 4">
    <name type="scientific">Neolewinella xylanilytica</name>
    <dbReference type="NCBI Taxonomy" id="1514080"/>
    <lineage>
        <taxon>Bacteria</taxon>
        <taxon>Pseudomonadati</taxon>
        <taxon>Bacteroidota</taxon>
        <taxon>Saprospiria</taxon>
        <taxon>Saprospirales</taxon>
        <taxon>Lewinellaceae</taxon>
        <taxon>Neolewinella</taxon>
    </lineage>
</organism>
<dbReference type="InterPro" id="IPR011004">
    <property type="entry name" value="Trimer_LpxA-like_sf"/>
</dbReference>
<dbReference type="GO" id="GO:0016746">
    <property type="term" value="F:acyltransferase activity"/>
    <property type="evidence" value="ECO:0007669"/>
    <property type="project" value="UniProtKB-KW"/>
</dbReference>
<dbReference type="OrthoDB" id="9784832at2"/>
<evidence type="ECO:0000256" key="2">
    <source>
        <dbReference type="ARBA" id="ARBA00023315"/>
    </source>
</evidence>
<dbReference type="RefSeq" id="WP_104421705.1">
    <property type="nucleotide sequence ID" value="NZ_PTJC01000008.1"/>
</dbReference>
<dbReference type="Proteomes" id="UP000237662">
    <property type="component" value="Unassembled WGS sequence"/>
</dbReference>
<dbReference type="InterPro" id="IPR050065">
    <property type="entry name" value="GlmU-like"/>
</dbReference>
<evidence type="ECO:0000313" key="3">
    <source>
        <dbReference type="EMBL" id="PPK84381.1"/>
    </source>
</evidence>
<keyword evidence="2" id="KW-0012">Acyltransferase</keyword>
<accession>A0A2S6I0J4</accession>